<dbReference type="GO" id="GO:0005525">
    <property type="term" value="F:GTP binding"/>
    <property type="evidence" value="ECO:0007669"/>
    <property type="project" value="UniProtKB-KW"/>
</dbReference>
<keyword evidence="4" id="KW-0807">Transducer</keyword>
<dbReference type="FunFam" id="3.40.50.300:FF:000720">
    <property type="entry name" value="Guanine nucleotide-binding protein G(k) subunit alpha"/>
    <property type="match status" value="1"/>
</dbReference>
<organism evidence="7">
    <name type="scientific">Aplanochytrium stocchinoi</name>
    <dbReference type="NCBI Taxonomy" id="215587"/>
    <lineage>
        <taxon>Eukaryota</taxon>
        <taxon>Sar</taxon>
        <taxon>Stramenopiles</taxon>
        <taxon>Bigyra</taxon>
        <taxon>Labyrinthulomycetes</taxon>
        <taxon>Thraustochytrida</taxon>
        <taxon>Thraustochytriidae</taxon>
        <taxon>Aplanochytrium</taxon>
    </lineage>
</organism>
<dbReference type="CDD" id="cd00066">
    <property type="entry name" value="G-alpha"/>
    <property type="match status" value="1"/>
</dbReference>
<dbReference type="Gene3D" id="1.10.400.10">
    <property type="entry name" value="GI Alpha 1, domain 2-like"/>
    <property type="match status" value="1"/>
</dbReference>
<proteinExistence type="predicted"/>
<dbReference type="GO" id="GO:0001664">
    <property type="term" value="F:G protein-coupled receptor binding"/>
    <property type="evidence" value="ECO:0007669"/>
    <property type="project" value="TreeGrafter"/>
</dbReference>
<dbReference type="GO" id="GO:0046872">
    <property type="term" value="F:metal ion binding"/>
    <property type="evidence" value="ECO:0007669"/>
    <property type="project" value="UniProtKB-KW"/>
</dbReference>
<dbReference type="EMBL" id="HBIN01008199">
    <property type="protein sequence ID" value="CAE0435795.1"/>
    <property type="molecule type" value="Transcribed_RNA"/>
</dbReference>
<dbReference type="PANTHER" id="PTHR10218:SF302">
    <property type="entry name" value="GUANINE NUCLEOTIDE-BINDING PROTEIN ALPHA-5 SUBUNIT"/>
    <property type="match status" value="1"/>
</dbReference>
<dbReference type="PRINTS" id="PR00318">
    <property type="entry name" value="GPROTEINA"/>
</dbReference>
<keyword evidence="6" id="KW-0460">Magnesium</keyword>
<dbReference type="InterPro" id="IPR027417">
    <property type="entry name" value="P-loop_NTPase"/>
</dbReference>
<feature type="binding site" evidence="5">
    <location>
        <begin position="270"/>
        <end position="273"/>
    </location>
    <ligand>
        <name>GTP</name>
        <dbReference type="ChEBI" id="CHEBI:37565"/>
    </ligand>
</feature>
<feature type="binding site" evidence="6">
    <location>
        <position position="49"/>
    </location>
    <ligand>
        <name>Mg(2+)</name>
        <dbReference type="ChEBI" id="CHEBI:18420"/>
    </ligand>
</feature>
<dbReference type="PROSITE" id="PS51882">
    <property type="entry name" value="G_ALPHA"/>
    <property type="match status" value="1"/>
</dbReference>
<keyword evidence="1 6" id="KW-0479">Metal-binding</keyword>
<dbReference type="GO" id="GO:0003924">
    <property type="term" value="F:GTPase activity"/>
    <property type="evidence" value="ECO:0007669"/>
    <property type="project" value="InterPro"/>
</dbReference>
<feature type="binding site" evidence="6">
    <location>
        <position position="182"/>
    </location>
    <ligand>
        <name>Mg(2+)</name>
        <dbReference type="ChEBI" id="CHEBI:18420"/>
    </ligand>
</feature>
<protein>
    <submittedName>
        <fullName evidence="7">Uncharacterized protein</fullName>
    </submittedName>
</protein>
<dbReference type="Gene3D" id="3.40.50.300">
    <property type="entry name" value="P-loop containing nucleotide triphosphate hydrolases"/>
    <property type="match status" value="1"/>
</dbReference>
<dbReference type="GO" id="GO:0007188">
    <property type="term" value="P:adenylate cyclase-modulating G protein-coupled receptor signaling pathway"/>
    <property type="evidence" value="ECO:0007669"/>
    <property type="project" value="TreeGrafter"/>
</dbReference>
<dbReference type="GO" id="GO:0005834">
    <property type="term" value="C:heterotrimeric G-protein complex"/>
    <property type="evidence" value="ECO:0007669"/>
    <property type="project" value="TreeGrafter"/>
</dbReference>
<reference evidence="7" key="1">
    <citation type="submission" date="2021-01" db="EMBL/GenBank/DDBJ databases">
        <authorList>
            <person name="Corre E."/>
            <person name="Pelletier E."/>
            <person name="Niang G."/>
            <person name="Scheremetjew M."/>
            <person name="Finn R."/>
            <person name="Kale V."/>
            <person name="Holt S."/>
            <person name="Cochrane G."/>
            <person name="Meng A."/>
            <person name="Brown T."/>
            <person name="Cohen L."/>
        </authorList>
    </citation>
    <scope>NUCLEOTIDE SEQUENCE</scope>
    <source>
        <strain evidence="7">GSBS06</strain>
    </source>
</reference>
<dbReference type="SUPFAM" id="SSF52540">
    <property type="entry name" value="P-loop containing nucleoside triphosphate hydrolases"/>
    <property type="match status" value="1"/>
</dbReference>
<dbReference type="SUPFAM" id="SSF47895">
    <property type="entry name" value="Transducin (alpha subunit), insertion domain"/>
    <property type="match status" value="1"/>
</dbReference>
<name>A0A7S3LMA2_9STRA</name>
<dbReference type="Pfam" id="PF00503">
    <property type="entry name" value="G-alpha"/>
    <property type="match status" value="1"/>
</dbReference>
<feature type="binding site" evidence="5">
    <location>
        <begin position="45"/>
        <end position="50"/>
    </location>
    <ligand>
        <name>GTP</name>
        <dbReference type="ChEBI" id="CHEBI:37565"/>
    </ligand>
</feature>
<evidence type="ECO:0000256" key="1">
    <source>
        <dbReference type="ARBA" id="ARBA00022723"/>
    </source>
</evidence>
<keyword evidence="3 5" id="KW-0342">GTP-binding</keyword>
<evidence type="ECO:0000256" key="5">
    <source>
        <dbReference type="PIRSR" id="PIRSR601019-1"/>
    </source>
</evidence>
<evidence type="ECO:0000256" key="4">
    <source>
        <dbReference type="ARBA" id="ARBA00023224"/>
    </source>
</evidence>
<accession>A0A7S3LMA2</accession>
<dbReference type="InterPro" id="IPR011025">
    <property type="entry name" value="GproteinA_insert"/>
</dbReference>
<gene>
    <name evidence="7" type="ORF">ASTO00021_LOCUS6075</name>
</gene>
<evidence type="ECO:0000256" key="3">
    <source>
        <dbReference type="ARBA" id="ARBA00023134"/>
    </source>
</evidence>
<dbReference type="GO" id="GO:0005737">
    <property type="term" value="C:cytoplasm"/>
    <property type="evidence" value="ECO:0007669"/>
    <property type="project" value="TreeGrafter"/>
</dbReference>
<feature type="binding site" evidence="5">
    <location>
        <begin position="201"/>
        <end position="205"/>
    </location>
    <ligand>
        <name>GTP</name>
        <dbReference type="ChEBI" id="CHEBI:37565"/>
    </ligand>
</feature>
<evidence type="ECO:0000256" key="2">
    <source>
        <dbReference type="ARBA" id="ARBA00022741"/>
    </source>
</evidence>
<dbReference type="PANTHER" id="PTHR10218">
    <property type="entry name" value="GTP-BINDING PROTEIN ALPHA SUBUNIT"/>
    <property type="match status" value="1"/>
</dbReference>
<dbReference type="InterPro" id="IPR001019">
    <property type="entry name" value="Gprotein_alpha_su"/>
</dbReference>
<feature type="binding site" evidence="5">
    <location>
        <position position="348"/>
    </location>
    <ligand>
        <name>GTP</name>
        <dbReference type="ChEBI" id="CHEBI:37565"/>
    </ligand>
</feature>
<dbReference type="AlphaFoldDB" id="A0A7S3LMA2"/>
<evidence type="ECO:0000313" key="7">
    <source>
        <dbReference type="EMBL" id="CAE0435795.1"/>
    </source>
</evidence>
<evidence type="ECO:0000256" key="6">
    <source>
        <dbReference type="PIRSR" id="PIRSR601019-2"/>
    </source>
</evidence>
<keyword evidence="2 5" id="KW-0547">Nucleotide-binding</keyword>
<dbReference type="GO" id="GO:0031683">
    <property type="term" value="F:G-protein beta/gamma-subunit complex binding"/>
    <property type="evidence" value="ECO:0007669"/>
    <property type="project" value="InterPro"/>
</dbReference>
<dbReference type="SMART" id="SM00275">
    <property type="entry name" value="G_alpha"/>
    <property type="match status" value="1"/>
</dbReference>
<sequence length="377" mass="42889">MGNCAGGSAEVRAAKKRNAQINKKTMADAAVEKKKVKLLLLGAGESGKSTLLKQMKLLYGVKDNMNEPKVHAIRLNVVTNMMKLCEATDSFVSIADKSLDEDREKLMALNAIPQEDWKFTKEIGASMARLWNDEGVRETWDKFQNKIQVPENLSYFLDEVERIFSKNYKPNMGDWLRVRVRSSGVYEEVLYLDGVEFHIWDVGGQRNERRKWFHIFDKVHVVIFVAAISEYDQVLYEDMNANRFVEAMELFDKIVNDPAFSKAGFILFLNKSDLYRAKINKSRIRVENAENPKDNRFTDFKGPYCPMGEPVGTDAFEAAHDAGIKYMRDKILSKSDGSKIIHAHITNATDTQNVDRVFTACKAIILQRALASIGLKI</sequence>